<keyword evidence="2" id="KW-0378">Hydrolase</keyword>
<dbReference type="Pfam" id="PF13279">
    <property type="entry name" value="4HBT_2"/>
    <property type="match status" value="1"/>
</dbReference>
<dbReference type="CDD" id="cd00586">
    <property type="entry name" value="4HBT"/>
    <property type="match status" value="1"/>
</dbReference>
<accession>A0A9J6ZP61</accession>
<dbReference type="EMBL" id="CP098400">
    <property type="protein sequence ID" value="URW79427.1"/>
    <property type="molecule type" value="Genomic_DNA"/>
</dbReference>
<dbReference type="Gene3D" id="3.10.129.10">
    <property type="entry name" value="Hotdog Thioesterase"/>
    <property type="match status" value="1"/>
</dbReference>
<comment type="similarity">
    <text evidence="1">Belongs to the 4-hydroxybenzoyl-CoA thioesterase family.</text>
</comment>
<dbReference type="InterPro" id="IPR029069">
    <property type="entry name" value="HotDog_dom_sf"/>
</dbReference>
<proteinExistence type="inferred from homology"/>
<reference evidence="3" key="2">
    <citation type="submission" date="2022-06" db="EMBL/GenBank/DDBJ databases">
        <title>Xiashengella guii gen. nov. sp. nov., a bacterium isolated form anaerobic digestion tank.</title>
        <authorList>
            <person name="Huang H."/>
        </authorList>
    </citation>
    <scope>NUCLEOTIDE SEQUENCE</scope>
    <source>
        <strain evidence="3">Ai-910</strain>
    </source>
</reference>
<dbReference type="PANTHER" id="PTHR31793">
    <property type="entry name" value="4-HYDROXYBENZOYL-COA THIOESTERASE FAMILY MEMBER"/>
    <property type="match status" value="1"/>
</dbReference>
<evidence type="ECO:0000313" key="3">
    <source>
        <dbReference type="EMBL" id="URW79427.1"/>
    </source>
</evidence>
<dbReference type="RefSeq" id="WP_250723303.1">
    <property type="nucleotide sequence ID" value="NZ_CP098400.1"/>
</dbReference>
<protein>
    <submittedName>
        <fullName evidence="3">Acyl-CoA thioesterase</fullName>
    </submittedName>
</protein>
<keyword evidence="4" id="KW-1185">Reference proteome</keyword>
<dbReference type="SUPFAM" id="SSF54637">
    <property type="entry name" value="Thioesterase/thiol ester dehydrase-isomerase"/>
    <property type="match status" value="1"/>
</dbReference>
<dbReference type="PANTHER" id="PTHR31793:SF27">
    <property type="entry name" value="NOVEL THIOESTERASE SUPERFAMILY DOMAIN AND SAPOSIN A-TYPE DOMAIN CONTAINING PROTEIN (0610012H03RIK)"/>
    <property type="match status" value="1"/>
</dbReference>
<organism evidence="3 4">
    <name type="scientific">Xiashengella succiniciproducens</name>
    <dbReference type="NCBI Taxonomy" id="2949635"/>
    <lineage>
        <taxon>Bacteria</taxon>
        <taxon>Pseudomonadati</taxon>
        <taxon>Bacteroidota</taxon>
        <taxon>Bacteroidia</taxon>
        <taxon>Marinilabiliales</taxon>
        <taxon>Marinilabiliaceae</taxon>
        <taxon>Xiashengella</taxon>
    </lineage>
</organism>
<dbReference type="Proteomes" id="UP001056426">
    <property type="component" value="Chromosome"/>
</dbReference>
<evidence type="ECO:0000256" key="1">
    <source>
        <dbReference type="ARBA" id="ARBA00005953"/>
    </source>
</evidence>
<dbReference type="KEGG" id="alkq:M9189_11235"/>
<sequence>MALEEFYHATPIQIRFNDVDGFEHVNNTIIQEYFDIGRVHYLREAFGGELWKNDKVVLIVSIKTDFFKQTLPDDQVRVLTRVYHLGGKSLRMLQWLVKEGDAEPTATCDSVMAGYDQASQSGMLIPDDWRRAFDRMEKGRLIPGTAL</sequence>
<gene>
    <name evidence="3" type="ORF">M9189_11235</name>
</gene>
<dbReference type="GO" id="GO:0047617">
    <property type="term" value="F:fatty acyl-CoA hydrolase activity"/>
    <property type="evidence" value="ECO:0007669"/>
    <property type="project" value="TreeGrafter"/>
</dbReference>
<reference evidence="3" key="1">
    <citation type="submission" date="2022-05" db="EMBL/GenBank/DDBJ databases">
        <authorList>
            <person name="Sun X."/>
        </authorList>
    </citation>
    <scope>NUCLEOTIDE SEQUENCE</scope>
    <source>
        <strain evidence="3">Ai-910</strain>
    </source>
</reference>
<evidence type="ECO:0000256" key="2">
    <source>
        <dbReference type="ARBA" id="ARBA00022801"/>
    </source>
</evidence>
<dbReference type="InterPro" id="IPR050563">
    <property type="entry name" value="4-hydroxybenzoyl-CoA_TE"/>
</dbReference>
<dbReference type="AlphaFoldDB" id="A0A9J6ZP61"/>
<name>A0A9J6ZP61_9BACT</name>
<evidence type="ECO:0000313" key="4">
    <source>
        <dbReference type="Proteomes" id="UP001056426"/>
    </source>
</evidence>